<reference evidence="4" key="1">
    <citation type="journal article" date="2019" name="Int. J. Syst. Evol. Microbiol.">
        <title>The Global Catalogue of Microorganisms (GCM) 10K type strain sequencing project: providing services to taxonomists for standard genome sequencing and annotation.</title>
        <authorList>
            <consortium name="The Broad Institute Genomics Platform"/>
            <consortium name="The Broad Institute Genome Sequencing Center for Infectious Disease"/>
            <person name="Wu L."/>
            <person name="Ma J."/>
        </authorList>
    </citation>
    <scope>NUCLEOTIDE SEQUENCE [LARGE SCALE GENOMIC DNA]</scope>
    <source>
        <strain evidence="4">JCM 18200</strain>
    </source>
</reference>
<dbReference type="InterPro" id="IPR013766">
    <property type="entry name" value="Thioredoxin_domain"/>
</dbReference>
<dbReference type="InterPro" id="IPR050553">
    <property type="entry name" value="Thioredoxin_ResA/DsbE_sf"/>
</dbReference>
<accession>A0ABP9B5D4</accession>
<organism evidence="3 4">
    <name type="scientific">Olivibacter ginsenosidimutans</name>
    <dbReference type="NCBI Taxonomy" id="1176537"/>
    <lineage>
        <taxon>Bacteria</taxon>
        <taxon>Pseudomonadati</taxon>
        <taxon>Bacteroidota</taxon>
        <taxon>Sphingobacteriia</taxon>
        <taxon>Sphingobacteriales</taxon>
        <taxon>Sphingobacteriaceae</taxon>
        <taxon>Olivibacter</taxon>
    </lineage>
</organism>
<evidence type="ECO:0000313" key="3">
    <source>
        <dbReference type="EMBL" id="GAA4790846.1"/>
    </source>
</evidence>
<dbReference type="RefSeq" id="WP_345231470.1">
    <property type="nucleotide sequence ID" value="NZ_BAABIQ010000028.1"/>
</dbReference>
<proteinExistence type="predicted"/>
<sequence>MNDLYVRGELCPFRNQYKNIRAKALKLSAFSFVLSTFLFCVCLAHAGQRENFPAAAGVALSTDSITPLKIGDTIPEALWNLPLQMVQAAQEGSATVTLKDYKGKLIILDFWATWCTSCIAALPKMHNLADDFKDQLAIVPVTYEKELRKIKDFLETNKYIQKLKLQSVYADSSLNHFFPHSLLPHYVWINPNGRVETITSAYGVSAKNIAAVLNRETQLDAIPKIDLDKDSLLVNFKARPEQNLRYYSVLYKGRFEGLGAGTIAKSYNGLTGYIWSNLTLMTMYAKLGKMLIPGFNAKQLAVEVSDSVQLFYQNSGLPKDDWYYKNAYTLEFLVPATEKSAMPNYLLTILNQQTPFSIALEYRKQSCLVLQKLPRKYPLTKGGKYENTLSTAEDARLVNVPIDHLVAWLNTNERLPDIVVDETGNEGNIDLNINTSFNDLEALQAIFRQQGLLLKREKRRIALLVIRDKKQSTLNN</sequence>
<feature type="domain" description="Thioredoxin" evidence="2">
    <location>
        <begin position="75"/>
        <end position="224"/>
    </location>
</feature>
<keyword evidence="1" id="KW-0812">Transmembrane</keyword>
<keyword evidence="4" id="KW-1185">Reference proteome</keyword>
<dbReference type="Proteomes" id="UP001501411">
    <property type="component" value="Unassembled WGS sequence"/>
</dbReference>
<gene>
    <name evidence="3" type="ORF">GCM10023231_18420</name>
</gene>
<dbReference type="CDD" id="cd02966">
    <property type="entry name" value="TlpA_like_family"/>
    <property type="match status" value="1"/>
</dbReference>
<dbReference type="SUPFAM" id="SSF52833">
    <property type="entry name" value="Thioredoxin-like"/>
    <property type="match status" value="1"/>
</dbReference>
<evidence type="ECO:0000313" key="4">
    <source>
        <dbReference type="Proteomes" id="UP001501411"/>
    </source>
</evidence>
<evidence type="ECO:0000256" key="1">
    <source>
        <dbReference type="SAM" id="Phobius"/>
    </source>
</evidence>
<keyword evidence="1" id="KW-0472">Membrane</keyword>
<dbReference type="PROSITE" id="PS51352">
    <property type="entry name" value="THIOREDOXIN_2"/>
    <property type="match status" value="1"/>
</dbReference>
<evidence type="ECO:0000259" key="2">
    <source>
        <dbReference type="PROSITE" id="PS51352"/>
    </source>
</evidence>
<dbReference type="PANTHER" id="PTHR42852:SF13">
    <property type="entry name" value="PROTEIN DIPZ"/>
    <property type="match status" value="1"/>
</dbReference>
<keyword evidence="1" id="KW-1133">Transmembrane helix</keyword>
<feature type="transmembrane region" description="Helical" evidence="1">
    <location>
        <begin position="24"/>
        <end position="46"/>
    </location>
</feature>
<dbReference type="Gene3D" id="3.40.30.10">
    <property type="entry name" value="Glutaredoxin"/>
    <property type="match status" value="1"/>
</dbReference>
<dbReference type="InterPro" id="IPR036249">
    <property type="entry name" value="Thioredoxin-like_sf"/>
</dbReference>
<dbReference type="InterPro" id="IPR012336">
    <property type="entry name" value="Thioredoxin-like_fold"/>
</dbReference>
<dbReference type="EMBL" id="BAABIQ010000028">
    <property type="protein sequence ID" value="GAA4790846.1"/>
    <property type="molecule type" value="Genomic_DNA"/>
</dbReference>
<protein>
    <submittedName>
        <fullName evidence="3">Redoxin domain-containing protein</fullName>
    </submittedName>
</protein>
<dbReference type="PANTHER" id="PTHR42852">
    <property type="entry name" value="THIOL:DISULFIDE INTERCHANGE PROTEIN DSBE"/>
    <property type="match status" value="1"/>
</dbReference>
<name>A0ABP9B5D4_9SPHI</name>
<comment type="caution">
    <text evidence="3">The sequence shown here is derived from an EMBL/GenBank/DDBJ whole genome shotgun (WGS) entry which is preliminary data.</text>
</comment>
<dbReference type="Pfam" id="PF13905">
    <property type="entry name" value="Thioredoxin_8"/>
    <property type="match status" value="1"/>
</dbReference>